<accession>A0A699ZYV8</accession>
<sequence length="110" mass="11355">MAALVEPGSPFSQPLMQPLVKGAEAQQGTRAIELCTPAIECAMLCHWCWSIVPCGATGAASGGAGKFANVTLHHQLSAGSSRVKLSQASCTLMMSSRLAVAANHTWKCAG</sequence>
<evidence type="ECO:0000313" key="2">
    <source>
        <dbReference type="Proteomes" id="UP000485058"/>
    </source>
</evidence>
<reference evidence="1 2" key="1">
    <citation type="submission" date="2020-02" db="EMBL/GenBank/DDBJ databases">
        <title>Draft genome sequence of Haematococcus lacustris strain NIES-144.</title>
        <authorList>
            <person name="Morimoto D."/>
            <person name="Nakagawa S."/>
            <person name="Yoshida T."/>
            <person name="Sawayama S."/>
        </authorList>
    </citation>
    <scope>NUCLEOTIDE SEQUENCE [LARGE SCALE GENOMIC DNA]</scope>
    <source>
        <strain evidence="1 2">NIES-144</strain>
    </source>
</reference>
<evidence type="ECO:0000313" key="1">
    <source>
        <dbReference type="EMBL" id="GFH26440.1"/>
    </source>
</evidence>
<dbReference type="Proteomes" id="UP000485058">
    <property type="component" value="Unassembled WGS sequence"/>
</dbReference>
<proteinExistence type="predicted"/>
<keyword evidence="2" id="KW-1185">Reference proteome</keyword>
<dbReference type="AlphaFoldDB" id="A0A699ZYV8"/>
<gene>
    <name evidence="1" type="ORF">HaLaN_24589</name>
</gene>
<name>A0A699ZYV8_HAELA</name>
<organism evidence="1 2">
    <name type="scientific">Haematococcus lacustris</name>
    <name type="common">Green alga</name>
    <name type="synonym">Haematococcus pluvialis</name>
    <dbReference type="NCBI Taxonomy" id="44745"/>
    <lineage>
        <taxon>Eukaryota</taxon>
        <taxon>Viridiplantae</taxon>
        <taxon>Chlorophyta</taxon>
        <taxon>core chlorophytes</taxon>
        <taxon>Chlorophyceae</taxon>
        <taxon>CS clade</taxon>
        <taxon>Chlamydomonadales</taxon>
        <taxon>Haematococcaceae</taxon>
        <taxon>Haematococcus</taxon>
    </lineage>
</organism>
<comment type="caution">
    <text evidence="1">The sequence shown here is derived from an EMBL/GenBank/DDBJ whole genome shotgun (WGS) entry which is preliminary data.</text>
</comment>
<protein>
    <submittedName>
        <fullName evidence="1">Uncharacterized protein</fullName>
    </submittedName>
</protein>
<dbReference type="EMBL" id="BLLF01003128">
    <property type="protein sequence ID" value="GFH26440.1"/>
    <property type="molecule type" value="Genomic_DNA"/>
</dbReference>